<reference evidence="1" key="2">
    <citation type="journal article" date="2021" name="PeerJ">
        <title>Extensive microbial diversity within the chicken gut microbiome revealed by metagenomics and culture.</title>
        <authorList>
            <person name="Gilroy R."/>
            <person name="Ravi A."/>
            <person name="Getino M."/>
            <person name="Pursley I."/>
            <person name="Horton D.L."/>
            <person name="Alikhan N.F."/>
            <person name="Baker D."/>
            <person name="Gharbi K."/>
            <person name="Hall N."/>
            <person name="Watson M."/>
            <person name="Adriaenssens E.M."/>
            <person name="Foster-Nyarko E."/>
            <person name="Jarju S."/>
            <person name="Secka A."/>
            <person name="Antonio M."/>
            <person name="Oren A."/>
            <person name="Chaudhuri R.R."/>
            <person name="La Ragione R."/>
            <person name="Hildebrand F."/>
            <person name="Pallen M.J."/>
        </authorList>
    </citation>
    <scope>NUCLEOTIDE SEQUENCE</scope>
    <source>
        <strain evidence="1">ChiHecec3B27-6122</strain>
    </source>
</reference>
<sequence length="88" mass="9660">MDFKAAAIKLGDGVAEAMEERGINEDDIRAVLEYAESEGAKLCSEDGERNLARKRMGNFSAYVEYKLDGDGAEILNVYSHVVKLSADE</sequence>
<evidence type="ECO:0000313" key="2">
    <source>
        <dbReference type="Proteomes" id="UP000886876"/>
    </source>
</evidence>
<gene>
    <name evidence="1" type="ORF">IAD42_08035</name>
</gene>
<accession>A0A9D1G5G5</accession>
<evidence type="ECO:0000313" key="1">
    <source>
        <dbReference type="EMBL" id="HIS97907.1"/>
    </source>
</evidence>
<dbReference type="AlphaFoldDB" id="A0A9D1G5G5"/>
<organism evidence="1 2">
    <name type="scientific">Candidatus Scatomorpha pullistercoris</name>
    <dbReference type="NCBI Taxonomy" id="2840929"/>
    <lineage>
        <taxon>Bacteria</taxon>
        <taxon>Bacillati</taxon>
        <taxon>Bacillota</taxon>
        <taxon>Clostridia</taxon>
        <taxon>Eubacteriales</taxon>
        <taxon>Candidatus Scatomorpha</taxon>
    </lineage>
</organism>
<name>A0A9D1G5G5_9FIRM</name>
<dbReference type="Proteomes" id="UP000886876">
    <property type="component" value="Unassembled WGS sequence"/>
</dbReference>
<evidence type="ECO:0008006" key="3">
    <source>
        <dbReference type="Google" id="ProtNLM"/>
    </source>
</evidence>
<reference evidence="1" key="1">
    <citation type="submission" date="2020-10" db="EMBL/GenBank/DDBJ databases">
        <authorList>
            <person name="Gilroy R."/>
        </authorList>
    </citation>
    <scope>NUCLEOTIDE SEQUENCE</scope>
    <source>
        <strain evidence="1">ChiHecec3B27-6122</strain>
    </source>
</reference>
<comment type="caution">
    <text evidence="1">The sequence shown here is derived from an EMBL/GenBank/DDBJ whole genome shotgun (WGS) entry which is preliminary data.</text>
</comment>
<dbReference type="EMBL" id="DVJS01000199">
    <property type="protein sequence ID" value="HIS97907.1"/>
    <property type="molecule type" value="Genomic_DNA"/>
</dbReference>
<proteinExistence type="predicted"/>
<protein>
    <recommendedName>
        <fullName evidence="3">DUF4258 domain-containing protein</fullName>
    </recommendedName>
</protein>